<dbReference type="GO" id="GO:0035999">
    <property type="term" value="P:tetrahydrofolate interconversion"/>
    <property type="evidence" value="ECO:0007669"/>
    <property type="project" value="UniProtKB-UniPathway"/>
</dbReference>
<comment type="pathway">
    <text evidence="1">One-carbon metabolism; tetrahydrofolate interconversion.</text>
</comment>
<reference evidence="8 9" key="1">
    <citation type="submission" date="2012-01" db="EMBL/GenBank/DDBJ databases">
        <title>The Genome Sequence of Scardovia wiggsiae F0424.</title>
        <authorList>
            <consortium name="The Broad Institute Genome Sequencing Platform"/>
            <person name="Earl A."/>
            <person name="Ward D."/>
            <person name="Feldgarden M."/>
            <person name="Gevers D."/>
            <person name="Izard J."/>
            <person name="Ganesan A."/>
            <person name="Baranova O.V."/>
            <person name="Blanton J.M."/>
            <person name="Tanner A.C."/>
            <person name="Mathney J."/>
            <person name="Dewhirst F.E."/>
            <person name="Young S.K."/>
            <person name="Zeng Q."/>
            <person name="Gargeya S."/>
            <person name="Fitzgerald M."/>
            <person name="Haas B."/>
            <person name="Abouelleil A."/>
            <person name="Alvarado L."/>
            <person name="Arachchi H.M."/>
            <person name="Berlin A."/>
            <person name="Chapman S.B."/>
            <person name="Gearin G."/>
            <person name="Goldberg J."/>
            <person name="Griggs A."/>
            <person name="Gujja S."/>
            <person name="Hansen M."/>
            <person name="Heiman D."/>
            <person name="Howarth C."/>
            <person name="Larimer J."/>
            <person name="Lui A."/>
            <person name="MacDonald P.J.P."/>
            <person name="McCowen C."/>
            <person name="Montmayeur A."/>
            <person name="Murphy C."/>
            <person name="Neiman D."/>
            <person name="Pearson M."/>
            <person name="Priest M."/>
            <person name="Roberts A."/>
            <person name="Saif S."/>
            <person name="Shea T."/>
            <person name="Sisk P."/>
            <person name="Stolte C."/>
            <person name="Sykes S."/>
            <person name="Wortman J."/>
            <person name="Nusbaum C."/>
            <person name="Birren B."/>
        </authorList>
    </citation>
    <scope>NUCLEOTIDE SEQUENCE [LARGE SCALE GENOMIC DNA]</scope>
    <source>
        <strain evidence="8 9">F0424</strain>
    </source>
</reference>
<dbReference type="OrthoDB" id="9761733at2"/>
<dbReference type="SUPFAM" id="SSF52540">
    <property type="entry name" value="P-loop containing nucleoside triphosphate hydrolases"/>
    <property type="match status" value="1"/>
</dbReference>
<keyword evidence="6" id="KW-0067">ATP-binding</keyword>
<dbReference type="RefSeq" id="WP_007148255.1">
    <property type="nucleotide sequence ID" value="NZ_AKCI01000001.1"/>
</dbReference>
<dbReference type="EC" id="6.3.4.3" evidence="2"/>
<protein>
    <recommendedName>
        <fullName evidence="2">formate--tetrahydrofolate ligase</fullName>
        <ecNumber evidence="2">6.3.4.3</ecNumber>
    </recommendedName>
</protein>
<dbReference type="InterPro" id="IPR027417">
    <property type="entry name" value="P-loop_NTPase"/>
</dbReference>
<sequence length="619" mass="65152">MAVSDMGQERMDPLGTGTDPLSELLDAGVKLSGTVADPLDTPAYRAIFSSFPDFARFVVPYGQLGKIDAFGYLDFLRSSDGHGLPRKRKHGKVILVTADTPLKASRGEGKTTATIALIDALRARGVDAAAVLRQPSMGITAAGSKGGASGGGKASLSHAELADWGLTGEMARIADAQNLLVAFCEKAVDDGVLDTVMIPRVSETPSRSLRSIAVDSGKLPERTVITPASELMQIVVLSRSESELKTRIRAMLGGARDGIPVQVGDFVDADRIVRVIGNAVQPASMETAQGSPVYVHCGPFANVSLGIPGLAAVDLACALHDVVVVEAGYGADAGAQKWLDIAAREYGAPWPSAAVVVTRATTWRDDPALQWRYPFHVSRLESLGIPAFPLINLWDGEDGEVPALRETVSALHFRDPIIGNLFRDGGEGIESQLGVFLDALAVPGDPAQSVRSVQPANSQAQNNSQPAEIFPSPEPSSKLSPSSGLSEASKFSGNSQPSEPSIPSRLSAPGRSSRKGIPLLDNLRWIISHAYGVPAGRVILKDGFEDSLESARSLCNQAGISIDDLAVCAVKSPATMTDDDSLPEDQRTVTLKKVTVNMGAGIVSVNLTTSLTTPMPKIV</sequence>
<feature type="compositionally biased region" description="Low complexity" evidence="7">
    <location>
        <begin position="475"/>
        <end position="490"/>
    </location>
</feature>
<evidence type="ECO:0000256" key="1">
    <source>
        <dbReference type="ARBA" id="ARBA00004777"/>
    </source>
</evidence>
<dbReference type="Pfam" id="PF01268">
    <property type="entry name" value="FTHFS"/>
    <property type="match status" value="1"/>
</dbReference>
<evidence type="ECO:0000256" key="3">
    <source>
        <dbReference type="ARBA" id="ARBA00022563"/>
    </source>
</evidence>
<organism evidence="8 9">
    <name type="scientific">Scardovia wiggsiae F0424</name>
    <dbReference type="NCBI Taxonomy" id="857290"/>
    <lineage>
        <taxon>Bacteria</taxon>
        <taxon>Bacillati</taxon>
        <taxon>Actinomycetota</taxon>
        <taxon>Actinomycetes</taxon>
        <taxon>Bifidobacteriales</taxon>
        <taxon>Bifidobacteriaceae</taxon>
        <taxon>Scardovia</taxon>
    </lineage>
</organism>
<dbReference type="GO" id="GO:0004329">
    <property type="term" value="F:formate-tetrahydrofolate ligase activity"/>
    <property type="evidence" value="ECO:0007669"/>
    <property type="project" value="UniProtKB-EC"/>
</dbReference>
<keyword evidence="4" id="KW-0436">Ligase</keyword>
<dbReference type="eggNOG" id="COG2759">
    <property type="taxonomic scope" value="Bacteria"/>
</dbReference>
<accession>J0LLJ6</accession>
<dbReference type="EMBL" id="AGZS01000006">
    <property type="protein sequence ID" value="EJD64697.1"/>
    <property type="molecule type" value="Genomic_DNA"/>
</dbReference>
<dbReference type="InterPro" id="IPR020628">
    <property type="entry name" value="Formate_THF_ligase_CS"/>
</dbReference>
<dbReference type="Gene3D" id="3.40.50.300">
    <property type="entry name" value="P-loop containing nucleotide triphosphate hydrolases"/>
    <property type="match status" value="1"/>
</dbReference>
<feature type="compositionally biased region" description="Polar residues" evidence="7">
    <location>
        <begin position="491"/>
        <end position="501"/>
    </location>
</feature>
<dbReference type="InterPro" id="IPR000559">
    <property type="entry name" value="Formate_THF_ligase"/>
</dbReference>
<keyword evidence="5" id="KW-0547">Nucleotide-binding</keyword>
<evidence type="ECO:0000256" key="2">
    <source>
        <dbReference type="ARBA" id="ARBA00012295"/>
    </source>
</evidence>
<dbReference type="UniPathway" id="UPA00193"/>
<evidence type="ECO:0000256" key="7">
    <source>
        <dbReference type="SAM" id="MobiDB-lite"/>
    </source>
</evidence>
<evidence type="ECO:0000256" key="5">
    <source>
        <dbReference type="ARBA" id="ARBA00022741"/>
    </source>
</evidence>
<evidence type="ECO:0000256" key="4">
    <source>
        <dbReference type="ARBA" id="ARBA00022598"/>
    </source>
</evidence>
<feature type="compositionally biased region" description="Low complexity" evidence="7">
    <location>
        <begin position="454"/>
        <end position="467"/>
    </location>
</feature>
<dbReference type="GO" id="GO:0005524">
    <property type="term" value="F:ATP binding"/>
    <property type="evidence" value="ECO:0007669"/>
    <property type="project" value="UniProtKB-KW"/>
</dbReference>
<name>J0LLJ6_9BIFI</name>
<evidence type="ECO:0000313" key="9">
    <source>
        <dbReference type="Proteomes" id="UP000006415"/>
    </source>
</evidence>
<dbReference type="STRING" id="857290.HMPREF9156_01192"/>
<evidence type="ECO:0000313" key="8">
    <source>
        <dbReference type="EMBL" id="EJD64697.1"/>
    </source>
</evidence>
<dbReference type="Gene3D" id="3.30.1510.10">
    <property type="entry name" value="Domain 2, N(10)-formyltetrahydrofolate synthetase"/>
    <property type="match status" value="1"/>
</dbReference>
<comment type="caution">
    <text evidence="8">The sequence shown here is derived from an EMBL/GenBank/DDBJ whole genome shotgun (WGS) entry which is preliminary data.</text>
</comment>
<dbReference type="Proteomes" id="UP000006415">
    <property type="component" value="Unassembled WGS sequence"/>
</dbReference>
<evidence type="ECO:0000256" key="6">
    <source>
        <dbReference type="ARBA" id="ARBA00022840"/>
    </source>
</evidence>
<dbReference type="AlphaFoldDB" id="J0LLJ6"/>
<dbReference type="HOGENOM" id="CLU_030416_0_0_11"/>
<feature type="region of interest" description="Disordered" evidence="7">
    <location>
        <begin position="447"/>
        <end position="513"/>
    </location>
</feature>
<dbReference type="PROSITE" id="PS00721">
    <property type="entry name" value="FTHFS_1"/>
    <property type="match status" value="1"/>
</dbReference>
<proteinExistence type="predicted"/>
<keyword evidence="3" id="KW-0554">One-carbon metabolism</keyword>
<keyword evidence="9" id="KW-1185">Reference proteome</keyword>
<gene>
    <name evidence="8" type="ORF">HMPREF9156_01192</name>
</gene>